<feature type="domain" description="Disease resistance protein At4g27190-like leucine-rich repeats" evidence="6">
    <location>
        <begin position="847"/>
        <end position="980"/>
    </location>
</feature>
<feature type="domain" description="Disease resistance protein At4g27190-like leucine-rich repeats" evidence="6">
    <location>
        <begin position="1084"/>
        <end position="1207"/>
    </location>
</feature>
<gene>
    <name evidence="7" type="ORF">Ddye_013953</name>
</gene>
<reference evidence="7" key="1">
    <citation type="journal article" date="2023" name="Plant J.">
        <title>Genome sequences and population genomics provide insights into the demographic history, inbreeding, and mutation load of two 'living fossil' tree species of Dipteronia.</title>
        <authorList>
            <person name="Feng Y."/>
            <person name="Comes H.P."/>
            <person name="Chen J."/>
            <person name="Zhu S."/>
            <person name="Lu R."/>
            <person name="Zhang X."/>
            <person name="Li P."/>
            <person name="Qiu J."/>
            <person name="Olsen K.M."/>
            <person name="Qiu Y."/>
        </authorList>
    </citation>
    <scope>NUCLEOTIDE SEQUENCE</scope>
    <source>
        <strain evidence="7">KIB01</strain>
    </source>
</reference>
<dbReference type="Pfam" id="PF00931">
    <property type="entry name" value="NB-ARC"/>
    <property type="match status" value="1"/>
</dbReference>
<dbReference type="InterPro" id="IPR002182">
    <property type="entry name" value="NB-ARC"/>
</dbReference>
<evidence type="ECO:0000256" key="2">
    <source>
        <dbReference type="ARBA" id="ARBA00022741"/>
    </source>
</evidence>
<dbReference type="InterPro" id="IPR042197">
    <property type="entry name" value="Apaf_helical"/>
</dbReference>
<dbReference type="PANTHER" id="PTHR33463:SF198">
    <property type="entry name" value="RPP4C3"/>
    <property type="match status" value="1"/>
</dbReference>
<dbReference type="SUPFAM" id="SSF52540">
    <property type="entry name" value="P-loop containing nucleoside triphosphate hydrolases"/>
    <property type="match status" value="1"/>
</dbReference>
<dbReference type="GO" id="GO:0043531">
    <property type="term" value="F:ADP binding"/>
    <property type="evidence" value="ECO:0007669"/>
    <property type="project" value="InterPro"/>
</dbReference>
<name>A0AAD9X7B6_9ROSI</name>
<evidence type="ECO:0000259" key="6">
    <source>
        <dbReference type="Pfam" id="PF23247"/>
    </source>
</evidence>
<dbReference type="Gene3D" id="3.40.50.300">
    <property type="entry name" value="P-loop containing nucleotide triphosphate hydrolases"/>
    <property type="match status" value="1"/>
</dbReference>
<dbReference type="Gene3D" id="3.80.10.10">
    <property type="entry name" value="Ribonuclease Inhibitor"/>
    <property type="match status" value="4"/>
</dbReference>
<dbReference type="EMBL" id="JANJYI010000004">
    <property type="protein sequence ID" value="KAK2654097.1"/>
    <property type="molecule type" value="Genomic_DNA"/>
</dbReference>
<organism evidence="7 8">
    <name type="scientific">Dipteronia dyeriana</name>
    <dbReference type="NCBI Taxonomy" id="168575"/>
    <lineage>
        <taxon>Eukaryota</taxon>
        <taxon>Viridiplantae</taxon>
        <taxon>Streptophyta</taxon>
        <taxon>Embryophyta</taxon>
        <taxon>Tracheophyta</taxon>
        <taxon>Spermatophyta</taxon>
        <taxon>Magnoliopsida</taxon>
        <taxon>eudicotyledons</taxon>
        <taxon>Gunneridae</taxon>
        <taxon>Pentapetalae</taxon>
        <taxon>rosids</taxon>
        <taxon>malvids</taxon>
        <taxon>Sapindales</taxon>
        <taxon>Sapindaceae</taxon>
        <taxon>Hippocastanoideae</taxon>
        <taxon>Acereae</taxon>
        <taxon>Dipteronia</taxon>
    </lineage>
</organism>
<dbReference type="Proteomes" id="UP001280121">
    <property type="component" value="Unassembled WGS sequence"/>
</dbReference>
<proteinExistence type="inferred from homology"/>
<dbReference type="SUPFAM" id="SSF52058">
    <property type="entry name" value="L domain-like"/>
    <property type="match status" value="2"/>
</dbReference>
<accession>A0AAD9X7B6</accession>
<keyword evidence="2" id="KW-0547">Nucleotide-binding</keyword>
<keyword evidence="3" id="KW-0611">Plant defense</keyword>
<dbReference type="InterPro" id="IPR001611">
    <property type="entry name" value="Leu-rich_rpt"/>
</dbReference>
<dbReference type="InterPro" id="IPR032675">
    <property type="entry name" value="LRR_dom_sf"/>
</dbReference>
<dbReference type="InterPro" id="IPR057135">
    <property type="entry name" value="At4g27190-like_LRR"/>
</dbReference>
<dbReference type="InterPro" id="IPR050905">
    <property type="entry name" value="Plant_NBS-LRR"/>
</dbReference>
<dbReference type="GO" id="GO:0006952">
    <property type="term" value="P:defense response"/>
    <property type="evidence" value="ECO:0007669"/>
    <property type="project" value="UniProtKB-KW"/>
</dbReference>
<dbReference type="InterPro" id="IPR027417">
    <property type="entry name" value="P-loop_NTPase"/>
</dbReference>
<dbReference type="GO" id="GO:0005524">
    <property type="term" value="F:ATP binding"/>
    <property type="evidence" value="ECO:0007669"/>
    <property type="project" value="UniProtKB-KW"/>
</dbReference>
<comment type="caution">
    <text evidence="7">The sequence shown here is derived from an EMBL/GenBank/DDBJ whole genome shotgun (WGS) entry which is preliminary data.</text>
</comment>
<sequence>MRCFKSLCPDLKKRYQHSKKAAVKGMEVSKLEIEGNSLGKVSYRASPKETWHPSSKLYEDIESRRSTVENILNALRNPDINMVGVHGMGGIGKTTLAKEVGKQVEEQRLFDALVFVEISEKPDIMKIQGAIADKLGLEFREETESGRARALYERCKKESKLLIILDNIWKGLDLEIVGIPFANDHPGCKLMLTARSIDVLSNDMNSLKNFPVNRLDDKEAQDLFMKVAGACIEQHGLQSLALDVAKSCGGLPIAIVTVAKALKNAEECEWKSALHELQHPSVENLEESVATEAYSCIKLSYDHLKSEELKSTFLLCSTMIFISNASIKMLLRYAMGLRLFNTIDTMEAARDRINTLIQKLKKSSLLLDSPKGEIFFMHDVVRDVGISIAWRDRHMFTMKENLVIQDLAGENTLKNCTYIILHDITELPGELDCPQLEFLYMKAKTRFSKIPDNFFKGMPNLRVLHLIEMVLSPLPASFLLLKKLQTLYLDRCHLGDTVDIGKMKNLKILVLSSYIKQLPEQIGESTRLKVLDLSKCYKLEVIPPNIISRLTQLEELYVAYDFDQWQVEGVDSERSNTSLGELEHLSKLTALQVYIPDAKLVPKGLVFQNLRRYRIGIGVERKRFRLYRIFNGNEYTRKLALKHDDANISVEDGVIKQLKGIEELKLFGNQGGVKNVLYEFNRDGFPKLKHFRVASNPEVVYIVDFPKQSEPCVAFPHLQTLSLEDLSSLEKICHGQFSSPYSFCQLRTITVTDCVKLKNIFSSSIARHLSQLQRIHVCNCENMEEIFSSIVVGGENEEVVLEKLQSLWLQKLPKVRSFSYEEEVGSTSDQERQMEGTLMPFFDGKVQFRNLKTIYLWQINLKYVLSPNSLLRSHNLERLSLENSSYEWIFSCEEVEEYPQIKSLNVCGLGNLKQIWKQDSKVDTILKSCRSLVTVMPPSTSFQNLTDLRVICCRRLIDLISSSTAKSLIQLKTMDIKECGMMTQVVTDDGGGIEDEINFKNLKSLRLGSLRRLTRFCSGNYNINFPSLETLFLVDCPKMRIFSSKVANTPMLREIEIDFERYYCDGDVNTIMERIHEKEVFPSDELTLSANEIKMILQKFPEHKFSKVKTLEVYNDESTVFPLDILQRFQNLNSLQLRDASYKEIFSCEEVEKHAETAQIKHLCLQKLDDMQQIWKQDSRLDLIVRFLESLNVVKCNSLITLMPTSASFPNLRSLKISGCNGLRSLATATVAKSLFQLEDMRISNCNEMTEIVANGDVKEDGIIFNKLGKLTLIDLSNLTCFYSGNDTLNFPSLKKLHVTGCPKMKFFCLGISSTPVLQQIKCDRRKYNLEGDLNTTIQRIHEEMDVENSLDDCADPSTQHLE</sequence>
<dbReference type="FunFam" id="3.40.50.300:FF:001091">
    <property type="entry name" value="Probable disease resistance protein At1g61300"/>
    <property type="match status" value="1"/>
</dbReference>
<evidence type="ECO:0000313" key="7">
    <source>
        <dbReference type="EMBL" id="KAK2654097.1"/>
    </source>
</evidence>
<protein>
    <recommendedName>
        <fullName evidence="9">AAA+ ATPase domain-containing protein</fullName>
    </recommendedName>
</protein>
<feature type="domain" description="NB-ARC" evidence="5">
    <location>
        <begin position="66"/>
        <end position="229"/>
    </location>
</feature>
<dbReference type="Pfam" id="PF13855">
    <property type="entry name" value="LRR_8"/>
    <property type="match status" value="1"/>
</dbReference>
<dbReference type="PANTHER" id="PTHR33463">
    <property type="entry name" value="NB-ARC DOMAIN-CONTAINING PROTEIN-RELATED"/>
    <property type="match status" value="1"/>
</dbReference>
<feature type="domain" description="Disease resistance protein At4g27190-like leucine-rich repeats" evidence="6">
    <location>
        <begin position="700"/>
        <end position="781"/>
    </location>
</feature>
<dbReference type="PRINTS" id="PR00364">
    <property type="entry name" value="DISEASERSIST"/>
</dbReference>
<dbReference type="Gene3D" id="1.10.8.430">
    <property type="entry name" value="Helical domain of apoptotic protease-activating factors"/>
    <property type="match status" value="1"/>
</dbReference>
<dbReference type="SUPFAM" id="SSF52047">
    <property type="entry name" value="RNI-like"/>
    <property type="match status" value="1"/>
</dbReference>
<evidence type="ECO:0000256" key="4">
    <source>
        <dbReference type="ARBA" id="ARBA00022840"/>
    </source>
</evidence>
<evidence type="ECO:0000259" key="5">
    <source>
        <dbReference type="Pfam" id="PF00931"/>
    </source>
</evidence>
<evidence type="ECO:0008006" key="9">
    <source>
        <dbReference type="Google" id="ProtNLM"/>
    </source>
</evidence>
<evidence type="ECO:0000256" key="1">
    <source>
        <dbReference type="ARBA" id="ARBA00008894"/>
    </source>
</evidence>
<keyword evidence="4" id="KW-0067">ATP-binding</keyword>
<evidence type="ECO:0000256" key="3">
    <source>
        <dbReference type="ARBA" id="ARBA00022821"/>
    </source>
</evidence>
<evidence type="ECO:0000313" key="8">
    <source>
        <dbReference type="Proteomes" id="UP001280121"/>
    </source>
</evidence>
<dbReference type="Pfam" id="PF23247">
    <property type="entry name" value="LRR_RPS2"/>
    <property type="match status" value="3"/>
</dbReference>
<comment type="similarity">
    <text evidence="1">Belongs to the disease resistance NB-LRR family.</text>
</comment>
<keyword evidence="8" id="KW-1185">Reference proteome</keyword>